<sequence>MKKLLAIAFIASLITSSCKEQMETNVSTNDQKPDLETDVQFVNQAHQLVYDMVQNVGNYNQLLEKQNVIYTYTYQTPDGKTDQSTEMYQFQGELSYGAYQKHERTFPDLTGTIVQGYDGTNYWLNHNNHNILDEQKLKRVAFNRPTNYYWFTMMPKLLDPGVNYDYIKEESIDDNTYDIIKVSFESTDNSPKDIYQLYINRDTKLVDQFLFTVADFNKMEPSLMQMEYENIDGLLIPTKRKYKASDWQATVTDAPWIYVNWTDIKFNNDINNQDFQNKAI</sequence>
<reference evidence="1 2" key="1">
    <citation type="journal article" date="2014" name="Genome Announc.">
        <title>Draft Genome Sequences of Marine Flavobacterium Nonlabens Strains NR17, NR24, NR27, NR32, NR33, and Ara13.</title>
        <authorList>
            <person name="Nakanishi M."/>
            <person name="Meirelles P."/>
            <person name="Suzuki R."/>
            <person name="Takatani N."/>
            <person name="Mino S."/>
            <person name="Suda W."/>
            <person name="Oshima K."/>
            <person name="Hattori M."/>
            <person name="Ohkuma M."/>
            <person name="Hosokawa M."/>
            <person name="Miyashita K."/>
            <person name="Thompson F.L."/>
            <person name="Niwa A."/>
            <person name="Sawabe T."/>
            <person name="Sawabe T."/>
        </authorList>
    </citation>
    <scope>NUCLEOTIDE SEQUENCE [LARGE SCALE GENOMIC DNA]</scope>
    <source>
        <strain evidence="2">JCM19296</strain>
    </source>
</reference>
<dbReference type="AlphaFoldDB" id="A0A081DG09"/>
<dbReference type="EMBL" id="BBLG01000013">
    <property type="protein sequence ID" value="GAK77855.1"/>
    <property type="molecule type" value="Genomic_DNA"/>
</dbReference>
<comment type="caution">
    <text evidence="1">The sequence shown here is derived from an EMBL/GenBank/DDBJ whole genome shotgun (WGS) entry which is preliminary data.</text>
</comment>
<gene>
    <name evidence="1" type="ORF">JCM19296_3464</name>
</gene>
<accession>A0A081DG09</accession>
<evidence type="ECO:0000313" key="1">
    <source>
        <dbReference type="EMBL" id="GAK77855.1"/>
    </source>
</evidence>
<organism evidence="1 2">
    <name type="scientific">Nonlabens ulvanivorans</name>
    <name type="common">Persicivirga ulvanivorans</name>
    <dbReference type="NCBI Taxonomy" id="906888"/>
    <lineage>
        <taxon>Bacteria</taxon>
        <taxon>Pseudomonadati</taxon>
        <taxon>Bacteroidota</taxon>
        <taxon>Flavobacteriia</taxon>
        <taxon>Flavobacteriales</taxon>
        <taxon>Flavobacteriaceae</taxon>
        <taxon>Nonlabens</taxon>
    </lineage>
</organism>
<protein>
    <submittedName>
        <fullName evidence="1">Uncharacterized protein</fullName>
    </submittedName>
</protein>
<dbReference type="Proteomes" id="UP000028980">
    <property type="component" value="Unassembled WGS sequence"/>
</dbReference>
<proteinExistence type="predicted"/>
<name>A0A081DG09_NONUL</name>
<evidence type="ECO:0000313" key="2">
    <source>
        <dbReference type="Proteomes" id="UP000028980"/>
    </source>
</evidence>
<dbReference type="PROSITE" id="PS51257">
    <property type="entry name" value="PROKAR_LIPOPROTEIN"/>
    <property type="match status" value="1"/>
</dbReference>